<reference evidence="4" key="1">
    <citation type="submission" date="2023-07" db="EMBL/GenBank/DDBJ databases">
        <title>draft genome sequence of fig (Ficus carica).</title>
        <authorList>
            <person name="Takahashi T."/>
            <person name="Nishimura K."/>
        </authorList>
    </citation>
    <scope>NUCLEOTIDE SEQUENCE</scope>
</reference>
<dbReference type="Gene3D" id="3.80.10.10">
    <property type="entry name" value="Ribonuclease Inhibitor"/>
    <property type="match status" value="1"/>
</dbReference>
<protein>
    <recommendedName>
        <fullName evidence="6">Protein kinase domain-containing protein</fullName>
    </recommendedName>
</protein>
<evidence type="ECO:0000313" key="4">
    <source>
        <dbReference type="EMBL" id="GMN58726.1"/>
    </source>
</evidence>
<evidence type="ECO:0000313" key="5">
    <source>
        <dbReference type="Proteomes" id="UP001187192"/>
    </source>
</evidence>
<name>A0AA88DNP5_FICCA</name>
<comment type="caution">
    <text evidence="4">The sequence shown here is derived from an EMBL/GenBank/DDBJ whole genome shotgun (WGS) entry which is preliminary data.</text>
</comment>
<gene>
    <name evidence="4" type="ORF">TIFTF001_027818</name>
</gene>
<dbReference type="InterPro" id="IPR032675">
    <property type="entry name" value="LRR_dom_sf"/>
</dbReference>
<comment type="subcellular location">
    <subcellularLocation>
        <location evidence="1">Membrane</location>
        <topology evidence="1">Single-pass type I membrane protein</topology>
    </subcellularLocation>
</comment>
<evidence type="ECO:0000256" key="3">
    <source>
        <dbReference type="ARBA" id="ARBA00023170"/>
    </source>
</evidence>
<dbReference type="InterPro" id="IPR051716">
    <property type="entry name" value="Plant_RL_S/T_kinase"/>
</dbReference>
<dbReference type="Pfam" id="PF13855">
    <property type="entry name" value="LRR_8"/>
    <property type="match status" value="1"/>
</dbReference>
<dbReference type="Proteomes" id="UP001187192">
    <property type="component" value="Unassembled WGS sequence"/>
</dbReference>
<dbReference type="PANTHER" id="PTHR48053">
    <property type="entry name" value="LEUCINE RICH REPEAT FAMILY PROTEIN, EXPRESSED"/>
    <property type="match status" value="1"/>
</dbReference>
<dbReference type="PRINTS" id="PR00019">
    <property type="entry name" value="LEURICHRPT"/>
</dbReference>
<keyword evidence="2" id="KW-0732">Signal</keyword>
<dbReference type="EMBL" id="BTGU01000080">
    <property type="protein sequence ID" value="GMN58726.1"/>
    <property type="molecule type" value="Genomic_DNA"/>
</dbReference>
<evidence type="ECO:0000256" key="2">
    <source>
        <dbReference type="ARBA" id="ARBA00022729"/>
    </source>
</evidence>
<dbReference type="PANTHER" id="PTHR48053:SF59">
    <property type="entry name" value="PROTEIN KINASE DOMAIN-CONTAINING PROTEIN"/>
    <property type="match status" value="1"/>
</dbReference>
<dbReference type="GO" id="GO:0016020">
    <property type="term" value="C:membrane"/>
    <property type="evidence" value="ECO:0007669"/>
    <property type="project" value="UniProtKB-SubCell"/>
</dbReference>
<dbReference type="Pfam" id="PF00560">
    <property type="entry name" value="LRR_1"/>
    <property type="match status" value="2"/>
</dbReference>
<sequence>MSNNKISGKLPDLSLLSSLDVLNLSGNKQTSTLPPLPKGLVMVSLSKNSFSGEIPKQYGQLHGLQHLDLSSNMLTGITQASLFSLPNISHLNLASNQLTGPLPDHLRCGTKLEFVDISNNRPTGGLPSCLSSTESEKRVVKSDGNYLLLSTRLSEQHLLCKTVQDSTAAGFSSELSTNASFISQATNLARQVHQVCQSFSLEELMETNSNFDISTFLGEGSYGKLRPLSATIVKKKITREVTNLMSLRHFMFVSSP</sequence>
<accession>A0AA88DNP5</accession>
<organism evidence="4 5">
    <name type="scientific">Ficus carica</name>
    <name type="common">Common fig</name>
    <dbReference type="NCBI Taxonomy" id="3494"/>
    <lineage>
        <taxon>Eukaryota</taxon>
        <taxon>Viridiplantae</taxon>
        <taxon>Streptophyta</taxon>
        <taxon>Embryophyta</taxon>
        <taxon>Tracheophyta</taxon>
        <taxon>Spermatophyta</taxon>
        <taxon>Magnoliopsida</taxon>
        <taxon>eudicotyledons</taxon>
        <taxon>Gunneridae</taxon>
        <taxon>Pentapetalae</taxon>
        <taxon>rosids</taxon>
        <taxon>fabids</taxon>
        <taxon>Rosales</taxon>
        <taxon>Moraceae</taxon>
        <taxon>Ficeae</taxon>
        <taxon>Ficus</taxon>
    </lineage>
</organism>
<dbReference type="AlphaFoldDB" id="A0AA88DNP5"/>
<evidence type="ECO:0008006" key="6">
    <source>
        <dbReference type="Google" id="ProtNLM"/>
    </source>
</evidence>
<proteinExistence type="predicted"/>
<evidence type="ECO:0000256" key="1">
    <source>
        <dbReference type="ARBA" id="ARBA00004479"/>
    </source>
</evidence>
<keyword evidence="5" id="KW-1185">Reference proteome</keyword>
<dbReference type="InterPro" id="IPR001611">
    <property type="entry name" value="Leu-rich_rpt"/>
</dbReference>
<keyword evidence="3" id="KW-0675">Receptor</keyword>
<dbReference type="Gramene" id="FCD_00031897-RA">
    <property type="protein sequence ID" value="FCD_00031897-RA:cds"/>
    <property type="gene ID" value="FCD_00031897"/>
</dbReference>
<dbReference type="SUPFAM" id="SSF52058">
    <property type="entry name" value="L domain-like"/>
    <property type="match status" value="1"/>
</dbReference>
<dbReference type="FunFam" id="3.80.10.10:FF:000380">
    <property type="entry name" value="Putative inactive leucine-rich repeat receptor-like protein kinase"/>
    <property type="match status" value="1"/>
</dbReference>